<dbReference type="KEGG" id="tbe:Trebr_1066"/>
<accession>F4LKC4</accession>
<gene>
    <name evidence="1" type="ordered locus">Trebr_1066</name>
</gene>
<keyword evidence="2" id="KW-1185">Reference proteome</keyword>
<evidence type="ECO:0000313" key="1">
    <source>
        <dbReference type="EMBL" id="AEE16498.1"/>
    </source>
</evidence>
<name>F4LKC4_TREBD</name>
<dbReference type="Proteomes" id="UP000006546">
    <property type="component" value="Chromosome"/>
</dbReference>
<dbReference type="STRING" id="906968.Trebr_1066"/>
<dbReference type="EMBL" id="CP002696">
    <property type="protein sequence ID" value="AEE16498.1"/>
    <property type="molecule type" value="Genomic_DNA"/>
</dbReference>
<protein>
    <submittedName>
        <fullName evidence="1">Uncharacterized protein</fullName>
    </submittedName>
</protein>
<dbReference type="HOGENOM" id="CLU_1601963_0_0_12"/>
<dbReference type="AlphaFoldDB" id="F4LKC4"/>
<evidence type="ECO:0000313" key="2">
    <source>
        <dbReference type="Proteomes" id="UP000006546"/>
    </source>
</evidence>
<dbReference type="RefSeq" id="WP_013758207.1">
    <property type="nucleotide sequence ID" value="NC_015500.1"/>
</dbReference>
<proteinExistence type="predicted"/>
<sequence length="166" mass="17614">MKMFLEEFKVLNMSDLIAVNGGYSSSNSEYGGSSSGYSGSSGYGSNTSGYATNSSYNALTSGLEVSSDTKGQKEDTGGTSSFPFFDTIKDIVGKIKNNNDPKDIVSSVDWSRIGTVYNYIGSDGTRVVITYQSTTLTTDTGIELSATVQFNGLNIDGTIFSCKIPL</sequence>
<organism evidence="1 2">
    <name type="scientific">Treponema brennaborense (strain DSM 12168 / CIP 105900 / DD5/3)</name>
    <dbReference type="NCBI Taxonomy" id="906968"/>
    <lineage>
        <taxon>Bacteria</taxon>
        <taxon>Pseudomonadati</taxon>
        <taxon>Spirochaetota</taxon>
        <taxon>Spirochaetia</taxon>
        <taxon>Spirochaetales</taxon>
        <taxon>Treponemataceae</taxon>
        <taxon>Treponema</taxon>
    </lineage>
</organism>
<reference evidence="2" key="1">
    <citation type="submission" date="2011-04" db="EMBL/GenBank/DDBJ databases">
        <title>The complete genome of Treponema brennaborense DSM 12168.</title>
        <authorList>
            <person name="Lucas S."/>
            <person name="Han J."/>
            <person name="Lapidus A."/>
            <person name="Bruce D."/>
            <person name="Goodwin L."/>
            <person name="Pitluck S."/>
            <person name="Peters L."/>
            <person name="Kyrpides N."/>
            <person name="Mavromatis K."/>
            <person name="Ivanova N."/>
            <person name="Mikhailova N."/>
            <person name="Pagani I."/>
            <person name="Teshima H."/>
            <person name="Detter J.C."/>
            <person name="Tapia R."/>
            <person name="Han C."/>
            <person name="Land M."/>
            <person name="Hauser L."/>
            <person name="Markowitz V."/>
            <person name="Cheng J.-F."/>
            <person name="Hugenholtz P."/>
            <person name="Woyke T."/>
            <person name="Wu D."/>
            <person name="Gronow S."/>
            <person name="Wellnitz S."/>
            <person name="Brambilla E."/>
            <person name="Klenk H.-P."/>
            <person name="Eisen J.A."/>
        </authorList>
    </citation>
    <scope>NUCLEOTIDE SEQUENCE [LARGE SCALE GENOMIC DNA]</scope>
    <source>
        <strain evidence="2">DSM 12168 / CIP 105900 / DD5/3</strain>
    </source>
</reference>